<dbReference type="Proteomes" id="UP000321926">
    <property type="component" value="Unassembled WGS sequence"/>
</dbReference>
<dbReference type="EMBL" id="VRTY01000105">
    <property type="protein sequence ID" value="TXK29858.1"/>
    <property type="molecule type" value="Genomic_DNA"/>
</dbReference>
<evidence type="ECO:0000313" key="1">
    <source>
        <dbReference type="EMBL" id="TXK29858.1"/>
    </source>
</evidence>
<comment type="caution">
    <text evidence="1">The sequence shown here is derived from an EMBL/GenBank/DDBJ whole genome shotgun (WGS) entry which is preliminary data.</text>
</comment>
<accession>A0A5C8J3E6</accession>
<keyword evidence="2" id="KW-1185">Reference proteome</keyword>
<evidence type="ECO:0008006" key="3">
    <source>
        <dbReference type="Google" id="ProtNLM"/>
    </source>
</evidence>
<sequence length="159" mass="18231">MRKKMTHQQTRTTSPLRQGWLDLEQLAQVEVSSEEQAHPVERALTDTAVDGEGWLAAQPGEQTIRLVFDAPQRVSRIRLLFRVRGQERTQEFLLRWQCAGDEAYRQIIRQQYNFSPQHGTEELEDYAVELIGVKALELSIIPDISGRKAYASLAQLRLG</sequence>
<gene>
    <name evidence="1" type="ORF">FVR03_20270</name>
</gene>
<evidence type="ECO:0000313" key="2">
    <source>
        <dbReference type="Proteomes" id="UP000321926"/>
    </source>
</evidence>
<organism evidence="1 2">
    <name type="scientific">Pontibacter qinzhouensis</name>
    <dbReference type="NCBI Taxonomy" id="2603253"/>
    <lineage>
        <taxon>Bacteria</taxon>
        <taxon>Pseudomonadati</taxon>
        <taxon>Bacteroidota</taxon>
        <taxon>Cytophagia</taxon>
        <taxon>Cytophagales</taxon>
        <taxon>Hymenobacteraceae</taxon>
        <taxon>Pontibacter</taxon>
    </lineage>
</organism>
<dbReference type="OrthoDB" id="5572942at2"/>
<dbReference type="AlphaFoldDB" id="A0A5C8J3E6"/>
<protein>
    <recommendedName>
        <fullName evidence="3">Carbohydrate-binding protein</fullName>
    </recommendedName>
</protein>
<name>A0A5C8J3E6_9BACT</name>
<reference evidence="1 2" key="1">
    <citation type="submission" date="2019-08" db="EMBL/GenBank/DDBJ databases">
        <authorList>
            <person name="Shi S."/>
        </authorList>
    </citation>
    <scope>NUCLEOTIDE SEQUENCE [LARGE SCALE GENOMIC DNA]</scope>
    <source>
        <strain evidence="1 2">GY10130</strain>
    </source>
</reference>
<proteinExistence type="predicted"/>